<proteinExistence type="predicted"/>
<keyword evidence="2" id="KW-1185">Reference proteome</keyword>
<gene>
    <name evidence="1" type="ORF">FHU41_001337</name>
</gene>
<comment type="caution">
    <text evidence="1">The sequence shown here is derived from an EMBL/GenBank/DDBJ whole genome shotgun (WGS) entry which is preliminary data.</text>
</comment>
<reference evidence="1 2" key="1">
    <citation type="submission" date="2020-07" db="EMBL/GenBank/DDBJ databases">
        <title>Sequencing the genomes of 1000 actinobacteria strains.</title>
        <authorList>
            <person name="Klenk H.-P."/>
        </authorList>
    </citation>
    <scope>NUCLEOTIDE SEQUENCE [LARGE SCALE GENOMIC DNA]</scope>
    <source>
        <strain evidence="1 2">DSM 102047</strain>
    </source>
</reference>
<name>A0A7Y9LT62_9MICC</name>
<evidence type="ECO:0000313" key="1">
    <source>
        <dbReference type="EMBL" id="NYE95116.1"/>
    </source>
</evidence>
<dbReference type="AlphaFoldDB" id="A0A7Y9LT62"/>
<dbReference type="RefSeq" id="WP_179388797.1">
    <property type="nucleotide sequence ID" value="NZ_JACBYQ010000001.1"/>
</dbReference>
<sequence length="64" mass="7414">MNTSAEHSPRRRNIVAALASNAGLALQGWADRRNRSHVNNALYRERVDQETELHRTLLQHNQLR</sequence>
<dbReference type="Proteomes" id="UP000521748">
    <property type="component" value="Unassembled WGS sequence"/>
</dbReference>
<protein>
    <submittedName>
        <fullName evidence="1">Uncharacterized protein</fullName>
    </submittedName>
</protein>
<dbReference type="EMBL" id="JACBYQ010000001">
    <property type="protein sequence ID" value="NYE95116.1"/>
    <property type="molecule type" value="Genomic_DNA"/>
</dbReference>
<organism evidence="1 2">
    <name type="scientific">Psychromicrobium silvestre</name>
    <dbReference type="NCBI Taxonomy" id="1645614"/>
    <lineage>
        <taxon>Bacteria</taxon>
        <taxon>Bacillati</taxon>
        <taxon>Actinomycetota</taxon>
        <taxon>Actinomycetes</taxon>
        <taxon>Micrococcales</taxon>
        <taxon>Micrococcaceae</taxon>
        <taxon>Psychromicrobium</taxon>
    </lineage>
</organism>
<accession>A0A7Y9LT62</accession>
<evidence type="ECO:0000313" key="2">
    <source>
        <dbReference type="Proteomes" id="UP000521748"/>
    </source>
</evidence>